<evidence type="ECO:0000259" key="1">
    <source>
        <dbReference type="Pfam" id="PF07287"/>
    </source>
</evidence>
<organism evidence="3 4">
    <name type="scientific">Salinisphaera dokdonensis CL-ES53</name>
    <dbReference type="NCBI Taxonomy" id="1304272"/>
    <lineage>
        <taxon>Bacteria</taxon>
        <taxon>Pseudomonadati</taxon>
        <taxon>Pseudomonadota</taxon>
        <taxon>Gammaproteobacteria</taxon>
        <taxon>Salinisphaerales</taxon>
        <taxon>Salinisphaeraceae</taxon>
        <taxon>Salinisphaera</taxon>
    </lineage>
</organism>
<evidence type="ECO:0000313" key="4">
    <source>
        <dbReference type="Proteomes" id="UP001460888"/>
    </source>
</evidence>
<comment type="caution">
    <text evidence="3">The sequence shown here is derived from an EMBL/GenBank/DDBJ whole genome shotgun (WGS) entry which is preliminary data.</text>
</comment>
<dbReference type="Proteomes" id="UP001460888">
    <property type="component" value="Unassembled WGS sequence"/>
</dbReference>
<protein>
    <recommendedName>
        <fullName evidence="5">Terpene utilization protein AtuA</fullName>
    </recommendedName>
</protein>
<dbReference type="InterPro" id="IPR010839">
    <property type="entry name" value="AtuA_N"/>
</dbReference>
<dbReference type="EMBL" id="APND01000001">
    <property type="protein sequence ID" value="MES1928424.1"/>
    <property type="molecule type" value="Genomic_DNA"/>
</dbReference>
<dbReference type="PANTHER" id="PTHR47708:SF2">
    <property type="entry name" value="SI:CH73-132F6.5"/>
    <property type="match status" value="1"/>
</dbReference>
<evidence type="ECO:0000313" key="3">
    <source>
        <dbReference type="EMBL" id="MES1928424.1"/>
    </source>
</evidence>
<gene>
    <name evidence="3" type="ORF">SADO_04175</name>
</gene>
<sequence length="599" mass="62678">MIAVDSIRIGCASAFWGDSNAAATQLVERGDLDYLVFDYLSEITMSILAAKRRRDPNAGYAEDFVSHALAPVLGEIKARGIRVISNAGGINPAACRDALAEAAAAAGVEFNIAIVTGDDLMVGRERLASSITPSPGEGPMPGRPVSMNAYLGAPGIVAALADGADIVITGRCVDSAVALAPLVHEFGWAWDDYDRLAQGSLAGHIIECGCQCTGGNFTDWHLVADGYADMGYPIVEVEASGDFVVTKPANTGGLVSPHTVGEQMLYEIGDPRAYLLPDVACDFTRVRLEQVGDDRVSVCGATGRAPNADYKISATYMDGYRCTALFVVGGIDAAAKAHCIADSILARCERLFADAGLAPFAAREIDALGSEAMYGAQAQAGAVATREVVAKIAVRHEKREALELFTREIAEAATGMAPGLTGFFGGRPSVSPVIRLYSCFVPKAEVPVTVEMQSVARAVPVATDGGFEPQTLSDTIGTDVWQADTDAVAVPLVRLALARSGDKGDAANIGVIARDPAYLPYLRAALTDAAVAAYFEHFLDGEVVHWELPGSASMNFLLTRVLGGGGIASLRADPQGKCLGQMLLNFPIPVPAALAARLA</sequence>
<evidence type="ECO:0000259" key="2">
    <source>
        <dbReference type="Pfam" id="PF23544"/>
    </source>
</evidence>
<evidence type="ECO:0008006" key="5">
    <source>
        <dbReference type="Google" id="ProtNLM"/>
    </source>
</evidence>
<dbReference type="Pfam" id="PF07287">
    <property type="entry name" value="AtuA"/>
    <property type="match status" value="1"/>
</dbReference>
<name>A0ABV2AXQ5_9GAMM</name>
<accession>A0ABV2AXQ5</accession>
<proteinExistence type="predicted"/>
<dbReference type="Pfam" id="PF23544">
    <property type="entry name" value="AtuA_ferredoxin"/>
    <property type="match status" value="1"/>
</dbReference>
<feature type="domain" description="Acyclic terpene utilisation N-terminal" evidence="1">
    <location>
        <begin position="7"/>
        <end position="452"/>
    </location>
</feature>
<feature type="domain" description="AtuA-like ferredoxin-fold" evidence="2">
    <location>
        <begin position="490"/>
        <end position="588"/>
    </location>
</feature>
<dbReference type="InterPro" id="IPR056362">
    <property type="entry name" value="AtuA-like_ferredoxin_dom"/>
</dbReference>
<dbReference type="PANTHER" id="PTHR47708">
    <property type="match status" value="1"/>
</dbReference>
<keyword evidence="4" id="KW-1185">Reference proteome</keyword>
<reference evidence="3 4" key="1">
    <citation type="submission" date="2013-03" db="EMBL/GenBank/DDBJ databases">
        <title>Salinisphaera dokdonensis CL-ES53 Genome Sequencing.</title>
        <authorList>
            <person name="Li C."/>
            <person name="Lai Q."/>
            <person name="Shao Z."/>
        </authorList>
    </citation>
    <scope>NUCLEOTIDE SEQUENCE [LARGE SCALE GENOMIC DNA]</scope>
    <source>
        <strain evidence="3 4">CL-ES53</strain>
    </source>
</reference>